<dbReference type="Proteomes" id="UP000230423">
    <property type="component" value="Unassembled WGS sequence"/>
</dbReference>
<feature type="region of interest" description="Disordered" evidence="1">
    <location>
        <begin position="1"/>
        <end position="32"/>
    </location>
</feature>
<dbReference type="EMBL" id="KZ377200">
    <property type="protein sequence ID" value="PIO56404.1"/>
    <property type="molecule type" value="Genomic_DNA"/>
</dbReference>
<accession>A0A2G9TEL3</accession>
<feature type="non-terminal residue" evidence="2">
    <location>
        <position position="70"/>
    </location>
</feature>
<evidence type="ECO:0000313" key="3">
    <source>
        <dbReference type="Proteomes" id="UP000230423"/>
    </source>
</evidence>
<feature type="compositionally biased region" description="Low complexity" evidence="1">
    <location>
        <begin position="1"/>
        <end position="10"/>
    </location>
</feature>
<organism evidence="2 3">
    <name type="scientific">Teladorsagia circumcincta</name>
    <name type="common">Brown stomach worm</name>
    <name type="synonym">Ostertagia circumcincta</name>
    <dbReference type="NCBI Taxonomy" id="45464"/>
    <lineage>
        <taxon>Eukaryota</taxon>
        <taxon>Metazoa</taxon>
        <taxon>Ecdysozoa</taxon>
        <taxon>Nematoda</taxon>
        <taxon>Chromadorea</taxon>
        <taxon>Rhabditida</taxon>
        <taxon>Rhabditina</taxon>
        <taxon>Rhabditomorpha</taxon>
        <taxon>Strongyloidea</taxon>
        <taxon>Trichostrongylidae</taxon>
        <taxon>Teladorsagia</taxon>
    </lineage>
</organism>
<evidence type="ECO:0000256" key="1">
    <source>
        <dbReference type="SAM" id="MobiDB-lite"/>
    </source>
</evidence>
<reference evidence="2 3" key="1">
    <citation type="submission" date="2015-09" db="EMBL/GenBank/DDBJ databases">
        <title>Draft genome of the parasitic nematode Teladorsagia circumcincta isolate WARC Sus (inbred).</title>
        <authorList>
            <person name="Mitreva M."/>
        </authorList>
    </citation>
    <scope>NUCLEOTIDE SEQUENCE [LARGE SCALE GENOMIC DNA]</scope>
    <source>
        <strain evidence="2 3">S</strain>
    </source>
</reference>
<sequence>MAASASAASAADDRRRNLSTAGEAPRRTGKSTVDADGTRVLISVGRAILARFMFIVHSLVTIWHTTTIER</sequence>
<gene>
    <name evidence="2" type="ORF">TELCIR_22197</name>
</gene>
<name>A0A2G9TEL3_TELCI</name>
<protein>
    <submittedName>
        <fullName evidence="2">Uncharacterized protein</fullName>
    </submittedName>
</protein>
<proteinExistence type="predicted"/>
<dbReference type="AlphaFoldDB" id="A0A2G9TEL3"/>
<keyword evidence="3" id="KW-1185">Reference proteome</keyword>
<evidence type="ECO:0000313" key="2">
    <source>
        <dbReference type="EMBL" id="PIO56404.1"/>
    </source>
</evidence>